<dbReference type="VEuPathDB" id="FungiDB:PCH_Pc21g10480"/>
<accession>B6HIJ5</accession>
<keyword evidence="4" id="KW-1185">Reference proteome</keyword>
<dbReference type="eggNOG" id="ENOG502S47S">
    <property type="taxonomic scope" value="Eukaryota"/>
</dbReference>
<sequence>MQLNKCLILLATCATTAFSVAVPDATAADECSNLGGVMSMEAHKLPEGVSLSDLRKCVEHPHGRERFLDEASLAPFEEGDAPSDEKKTPTDIEAGGLEERAADACYTAAPYGCSKGYCWKTCGDNGQWCWTAYKAGLGSWIKCSTYNDCGTTTYACGRASVFVLCGLCDRTTLIQVRQKRPLPVNSVIWPETGGMESGEDENGLDAFDFINSITLLHSQTFRTERAEVRVEVVIAPRVNGNQSRHAVSVERHGGIGFQPSAGRSGMKKTTEYLTVQIDFRDSAALWEAYCTRIVRLRPSIRSIYLQKLEFEFERRDPNYTGKIITPSREDPQASAAFSSPPPPVTDEPLPPYQL</sequence>
<dbReference type="KEGG" id="pcs:N7525_007629"/>
<dbReference type="Proteomes" id="UP000000724">
    <property type="component" value="Contig Pc00c21"/>
</dbReference>
<evidence type="ECO:0000313" key="3">
    <source>
        <dbReference type="EMBL" id="CAP95945.1"/>
    </source>
</evidence>
<evidence type="ECO:0000313" key="4">
    <source>
        <dbReference type="Proteomes" id="UP000000724"/>
    </source>
</evidence>
<feature type="region of interest" description="Disordered" evidence="1">
    <location>
        <begin position="319"/>
        <end position="354"/>
    </location>
</feature>
<dbReference type="EMBL" id="AM920436">
    <property type="protein sequence ID" value="CAP95945.1"/>
    <property type="molecule type" value="Genomic_DNA"/>
</dbReference>
<dbReference type="BioCyc" id="PCHR:PC21G10480-MONOMER"/>
<dbReference type="OMA" id="TCATTAF"/>
<gene>
    <name evidence="3" type="ORF">Pc21g10480</name>
    <name evidence="3" type="ORF">PCH_Pc21g10480</name>
</gene>
<name>B6HIJ5_PENRW</name>
<dbReference type="HOGENOM" id="CLU_783253_0_0_1"/>
<keyword evidence="2" id="KW-0732">Signal</keyword>
<dbReference type="AlphaFoldDB" id="B6HIJ5"/>
<reference evidence="3 4" key="1">
    <citation type="journal article" date="2008" name="Nat. Biotechnol.">
        <title>Genome sequencing and analysis of the filamentous fungus Penicillium chrysogenum.</title>
        <authorList>
            <person name="van den Berg M.A."/>
            <person name="Albang R."/>
            <person name="Albermann K."/>
            <person name="Badger J.H."/>
            <person name="Daran J.-M."/>
            <person name="Driessen A.J.M."/>
            <person name="Garcia-Estrada C."/>
            <person name="Fedorova N.D."/>
            <person name="Harris D.M."/>
            <person name="Heijne W.H.M."/>
            <person name="Joardar V.S."/>
            <person name="Kiel J.A.K.W."/>
            <person name="Kovalchuk A."/>
            <person name="Martin J.F."/>
            <person name="Nierman W.C."/>
            <person name="Nijland J.G."/>
            <person name="Pronk J.T."/>
            <person name="Roubos J.A."/>
            <person name="van der Klei I.J."/>
            <person name="van Peij N.N.M.E."/>
            <person name="Veenhuis M."/>
            <person name="von Doehren H."/>
            <person name="Wagner C."/>
            <person name="Wortman J.R."/>
            <person name="Bovenberg R.A.L."/>
        </authorList>
    </citation>
    <scope>NUCLEOTIDE SEQUENCE [LARGE SCALE GENOMIC DNA]</scope>
    <source>
        <strain evidence="4">ATCC 28089 / DSM 1075 / NRRL 1951 / Wisconsin 54-1255</strain>
    </source>
</reference>
<dbReference type="GeneID" id="8310381"/>
<feature type="signal peptide" evidence="2">
    <location>
        <begin position="1"/>
        <end position="21"/>
    </location>
</feature>
<evidence type="ECO:0000256" key="2">
    <source>
        <dbReference type="SAM" id="SignalP"/>
    </source>
</evidence>
<feature type="compositionally biased region" description="Pro residues" evidence="1">
    <location>
        <begin position="339"/>
        <end position="354"/>
    </location>
</feature>
<feature type="chain" id="PRO_5002845716" evidence="2">
    <location>
        <begin position="22"/>
        <end position="354"/>
    </location>
</feature>
<proteinExistence type="predicted"/>
<organism evidence="3 4">
    <name type="scientific">Penicillium rubens (strain ATCC 28089 / DSM 1075 / NRRL 1951 / Wisconsin 54-1255)</name>
    <name type="common">Penicillium chrysogenum</name>
    <dbReference type="NCBI Taxonomy" id="500485"/>
    <lineage>
        <taxon>Eukaryota</taxon>
        <taxon>Fungi</taxon>
        <taxon>Dikarya</taxon>
        <taxon>Ascomycota</taxon>
        <taxon>Pezizomycotina</taxon>
        <taxon>Eurotiomycetes</taxon>
        <taxon>Eurotiomycetidae</taxon>
        <taxon>Eurotiales</taxon>
        <taxon>Aspergillaceae</taxon>
        <taxon>Penicillium</taxon>
        <taxon>Penicillium chrysogenum species complex</taxon>
    </lineage>
</organism>
<dbReference type="OrthoDB" id="3660930at2759"/>
<evidence type="ECO:0000256" key="1">
    <source>
        <dbReference type="SAM" id="MobiDB-lite"/>
    </source>
</evidence>
<protein>
    <submittedName>
        <fullName evidence="3">Pc21g10480 protein</fullName>
    </submittedName>
</protein>